<dbReference type="Proteomes" id="UP000525078">
    <property type="component" value="Unassembled WGS sequence"/>
</dbReference>
<accession>A0A7J6FWR2</accession>
<organism evidence="1 2">
    <name type="scientific">Cannabis sativa</name>
    <name type="common">Hemp</name>
    <name type="synonym">Marijuana</name>
    <dbReference type="NCBI Taxonomy" id="3483"/>
    <lineage>
        <taxon>Eukaryota</taxon>
        <taxon>Viridiplantae</taxon>
        <taxon>Streptophyta</taxon>
        <taxon>Embryophyta</taxon>
        <taxon>Tracheophyta</taxon>
        <taxon>Spermatophyta</taxon>
        <taxon>Magnoliopsida</taxon>
        <taxon>eudicotyledons</taxon>
        <taxon>Gunneridae</taxon>
        <taxon>Pentapetalae</taxon>
        <taxon>rosids</taxon>
        <taxon>fabids</taxon>
        <taxon>Rosales</taxon>
        <taxon>Cannabaceae</taxon>
        <taxon>Cannabis</taxon>
    </lineage>
</organism>
<dbReference type="EMBL" id="JAATIP010000097">
    <property type="protein sequence ID" value="KAF4374190.1"/>
    <property type="molecule type" value="Genomic_DNA"/>
</dbReference>
<evidence type="ECO:0000313" key="1">
    <source>
        <dbReference type="EMBL" id="KAF4374190.1"/>
    </source>
</evidence>
<name>A0A7J6FWR2_CANSA</name>
<reference evidence="1 2" key="1">
    <citation type="journal article" date="2020" name="bioRxiv">
        <title>Sequence and annotation of 42 cannabis genomes reveals extensive copy number variation in cannabinoid synthesis and pathogen resistance genes.</title>
        <authorList>
            <person name="Mckernan K.J."/>
            <person name="Helbert Y."/>
            <person name="Kane L.T."/>
            <person name="Ebling H."/>
            <person name="Zhang L."/>
            <person name="Liu B."/>
            <person name="Eaton Z."/>
            <person name="Mclaughlin S."/>
            <person name="Kingan S."/>
            <person name="Baybayan P."/>
            <person name="Concepcion G."/>
            <person name="Jordan M."/>
            <person name="Riva A."/>
            <person name="Barbazuk W."/>
            <person name="Harkins T."/>
        </authorList>
    </citation>
    <scope>NUCLEOTIDE SEQUENCE [LARGE SCALE GENOMIC DNA]</scope>
    <source>
        <strain evidence="2">cv. Jamaican Lion 4</strain>
        <tissue evidence="1">Leaf</tissue>
    </source>
</reference>
<dbReference type="AlphaFoldDB" id="A0A7J6FWR2"/>
<evidence type="ECO:0000313" key="2">
    <source>
        <dbReference type="Proteomes" id="UP000525078"/>
    </source>
</evidence>
<proteinExistence type="predicted"/>
<sequence length="77" mass="9120">MNDLIFVIFEISLPTECVWRRRRSPNRFDFQSLKSKSHPLTLLCYGQPSPRYLLRNVLTLLCSESRLPVKHAQRQSM</sequence>
<gene>
    <name evidence="1" type="ORF">F8388_022956</name>
</gene>
<protein>
    <submittedName>
        <fullName evidence="1">Uncharacterized protein</fullName>
    </submittedName>
</protein>
<comment type="caution">
    <text evidence="1">The sequence shown here is derived from an EMBL/GenBank/DDBJ whole genome shotgun (WGS) entry which is preliminary data.</text>
</comment>